<keyword evidence="4 8" id="KW-0812">Transmembrane</keyword>
<keyword evidence="13" id="KW-1185">Reference proteome</keyword>
<dbReference type="GO" id="GO:0016020">
    <property type="term" value="C:membrane"/>
    <property type="evidence" value="ECO:0007669"/>
    <property type="project" value="UniProtKB-SubCell"/>
</dbReference>
<accession>A0A8T2U6I4</accession>
<sequence length="358" mass="39100">MSDALVNGLAGAGGGIIAQILTYPLQAVNTRQQTERKAKQSTYQASQVERAPPEVGSQQKRSLGTFRELSRVLQEEGWEGLFRGLTPSLIGTAASQGVYYYFYQLFKDEAEAYALKRKKRGFGDGSPGMFSALVVAALAGCLNVLLTNPIWVLVTRMQTHAQAQKNACGGSNIRQIFLEAETASSEKPTNNLKRNMSYGTLAAIQDLYDEAGIRGFWKGVLPTLIMVSNPAIQFMLYEGMLKQIKKKRALNKTGSTNITALEYFLLGALAKLGATVATYPLLVVKSRLQAKQEIGGDKALQYSGTFDAILKIIRFEGVGGFYKGMGTKILQSVFAAAVLFMVKEELVKATRILVAKKR</sequence>
<evidence type="ECO:0000256" key="11">
    <source>
        <dbReference type="SAM" id="Phobius"/>
    </source>
</evidence>
<evidence type="ECO:0000256" key="2">
    <source>
        <dbReference type="ARBA" id="ARBA00006375"/>
    </source>
</evidence>
<dbReference type="GO" id="GO:0006862">
    <property type="term" value="P:nucleotide transport"/>
    <property type="evidence" value="ECO:0007669"/>
    <property type="project" value="InterPro"/>
</dbReference>
<dbReference type="AlphaFoldDB" id="A0A8T2U6I4"/>
<evidence type="ECO:0000256" key="9">
    <source>
        <dbReference type="RuleBase" id="RU000488"/>
    </source>
</evidence>
<dbReference type="InterPro" id="IPR023395">
    <property type="entry name" value="MCP_dom_sf"/>
</dbReference>
<proteinExistence type="inferred from homology"/>
<feature type="transmembrane region" description="Helical" evidence="11">
    <location>
        <begin position="216"/>
        <end position="237"/>
    </location>
</feature>
<gene>
    <name evidence="12" type="ORF">KP509_09G086400</name>
</gene>
<organism evidence="12 13">
    <name type="scientific">Ceratopteris richardii</name>
    <name type="common">Triangle waterfern</name>
    <dbReference type="NCBI Taxonomy" id="49495"/>
    <lineage>
        <taxon>Eukaryota</taxon>
        <taxon>Viridiplantae</taxon>
        <taxon>Streptophyta</taxon>
        <taxon>Embryophyta</taxon>
        <taxon>Tracheophyta</taxon>
        <taxon>Polypodiopsida</taxon>
        <taxon>Polypodiidae</taxon>
        <taxon>Polypodiales</taxon>
        <taxon>Pteridineae</taxon>
        <taxon>Pteridaceae</taxon>
        <taxon>Parkerioideae</taxon>
        <taxon>Ceratopteris</taxon>
    </lineage>
</organism>
<evidence type="ECO:0000256" key="7">
    <source>
        <dbReference type="ARBA" id="ARBA00023136"/>
    </source>
</evidence>
<evidence type="ECO:0000256" key="5">
    <source>
        <dbReference type="ARBA" id="ARBA00022737"/>
    </source>
</evidence>
<protein>
    <recommendedName>
        <fullName evidence="14">Peroxisomal nicotinamide adenine dinucleotide carrier</fullName>
    </recommendedName>
</protein>
<dbReference type="OrthoDB" id="2019556at2759"/>
<comment type="caution">
    <text evidence="12">The sequence shown here is derived from an EMBL/GenBank/DDBJ whole genome shotgun (WGS) entry which is preliminary data.</text>
</comment>
<dbReference type="InterPro" id="IPR018108">
    <property type="entry name" value="MCP_transmembrane"/>
</dbReference>
<feature type="transmembrane region" description="Helical" evidence="11">
    <location>
        <begin position="126"/>
        <end position="146"/>
    </location>
</feature>
<feature type="repeat" description="Solcar" evidence="8">
    <location>
        <begin position="2"/>
        <end position="109"/>
    </location>
</feature>
<evidence type="ECO:0000256" key="3">
    <source>
        <dbReference type="ARBA" id="ARBA00022448"/>
    </source>
</evidence>
<feature type="transmembrane region" description="Helical" evidence="11">
    <location>
        <begin position="258"/>
        <end position="282"/>
    </location>
</feature>
<evidence type="ECO:0000313" key="12">
    <source>
        <dbReference type="EMBL" id="KAH7430160.1"/>
    </source>
</evidence>
<evidence type="ECO:0008006" key="14">
    <source>
        <dbReference type="Google" id="ProtNLM"/>
    </source>
</evidence>
<dbReference type="Proteomes" id="UP000825935">
    <property type="component" value="Chromosome 9"/>
</dbReference>
<keyword evidence="3 9" id="KW-0813">Transport</keyword>
<feature type="region of interest" description="Disordered" evidence="10">
    <location>
        <begin position="32"/>
        <end position="60"/>
    </location>
</feature>
<dbReference type="GO" id="GO:0055085">
    <property type="term" value="P:transmembrane transport"/>
    <property type="evidence" value="ECO:0007669"/>
    <property type="project" value="InterPro"/>
</dbReference>
<dbReference type="Pfam" id="PF00153">
    <property type="entry name" value="Mito_carr"/>
    <property type="match status" value="3"/>
</dbReference>
<dbReference type="SUPFAM" id="SSF103506">
    <property type="entry name" value="Mitochondrial carrier"/>
    <property type="match status" value="1"/>
</dbReference>
<feature type="repeat" description="Solcar" evidence="8">
    <location>
        <begin position="127"/>
        <end position="243"/>
    </location>
</feature>
<comment type="subcellular location">
    <subcellularLocation>
        <location evidence="1">Membrane</location>
        <topology evidence="1">Multi-pass membrane protein</topology>
    </subcellularLocation>
</comment>
<feature type="repeat" description="Solcar" evidence="8">
    <location>
        <begin position="258"/>
        <end position="349"/>
    </location>
</feature>
<keyword evidence="7 8" id="KW-0472">Membrane</keyword>
<evidence type="ECO:0000313" key="13">
    <source>
        <dbReference type="Proteomes" id="UP000825935"/>
    </source>
</evidence>
<name>A0A8T2U6I4_CERRI</name>
<dbReference type="EMBL" id="CM035414">
    <property type="protein sequence ID" value="KAH7430159.1"/>
    <property type="molecule type" value="Genomic_DNA"/>
</dbReference>
<evidence type="ECO:0000256" key="10">
    <source>
        <dbReference type="SAM" id="MobiDB-lite"/>
    </source>
</evidence>
<dbReference type="InterPro" id="IPR044712">
    <property type="entry name" value="SLC25A32-like"/>
</dbReference>
<keyword evidence="5" id="KW-0677">Repeat</keyword>
<dbReference type="OMA" id="HINIVQD"/>
<evidence type="ECO:0000256" key="4">
    <source>
        <dbReference type="ARBA" id="ARBA00022692"/>
    </source>
</evidence>
<dbReference type="PANTHER" id="PTHR45683">
    <property type="entry name" value="MITOCHONDRIAL NICOTINAMIDE ADENINE DINUCLEOTIDE TRANSPORTER 1-RELATED-RELATED"/>
    <property type="match status" value="1"/>
</dbReference>
<evidence type="ECO:0000256" key="8">
    <source>
        <dbReference type="PROSITE-ProRule" id="PRU00282"/>
    </source>
</evidence>
<dbReference type="PROSITE" id="PS50920">
    <property type="entry name" value="SOLCAR"/>
    <property type="match status" value="3"/>
</dbReference>
<evidence type="ECO:0000256" key="6">
    <source>
        <dbReference type="ARBA" id="ARBA00022989"/>
    </source>
</evidence>
<dbReference type="Gene3D" id="1.50.40.10">
    <property type="entry name" value="Mitochondrial carrier domain"/>
    <property type="match status" value="1"/>
</dbReference>
<keyword evidence="6 11" id="KW-1133">Transmembrane helix</keyword>
<evidence type="ECO:0000256" key="1">
    <source>
        <dbReference type="ARBA" id="ARBA00004141"/>
    </source>
</evidence>
<dbReference type="EMBL" id="CM035414">
    <property type="protein sequence ID" value="KAH7430160.1"/>
    <property type="molecule type" value="Genomic_DNA"/>
</dbReference>
<comment type="similarity">
    <text evidence="2 9">Belongs to the mitochondrial carrier (TC 2.A.29) family.</text>
</comment>
<reference evidence="12" key="1">
    <citation type="submission" date="2021-08" db="EMBL/GenBank/DDBJ databases">
        <title>WGS assembly of Ceratopteris richardii.</title>
        <authorList>
            <person name="Marchant D.B."/>
            <person name="Chen G."/>
            <person name="Jenkins J."/>
            <person name="Shu S."/>
            <person name="Leebens-Mack J."/>
            <person name="Grimwood J."/>
            <person name="Schmutz J."/>
            <person name="Soltis P."/>
            <person name="Soltis D."/>
            <person name="Chen Z.-H."/>
        </authorList>
    </citation>
    <scope>NUCLEOTIDE SEQUENCE</scope>
    <source>
        <strain evidence="12">Whitten #5841</strain>
        <tissue evidence="12">Leaf</tissue>
    </source>
</reference>